<dbReference type="GO" id="GO:0000160">
    <property type="term" value="P:phosphorelay signal transduction system"/>
    <property type="evidence" value="ECO:0007669"/>
    <property type="project" value="InterPro"/>
</dbReference>
<dbReference type="AlphaFoldDB" id="A0A6V8NAH8"/>
<dbReference type="Gene3D" id="3.40.50.2300">
    <property type="match status" value="1"/>
</dbReference>
<dbReference type="InterPro" id="IPR001789">
    <property type="entry name" value="Sig_transdc_resp-reg_receiver"/>
</dbReference>
<dbReference type="InterPro" id="IPR052020">
    <property type="entry name" value="Cyclic_di-GMP/3'3'-cGAMP_PDE"/>
</dbReference>
<dbReference type="Proteomes" id="UP000587586">
    <property type="component" value="Unassembled WGS sequence"/>
</dbReference>
<evidence type="ECO:0000259" key="2">
    <source>
        <dbReference type="PROSITE" id="PS50110"/>
    </source>
</evidence>
<dbReference type="RefSeq" id="WP_183362033.1">
    <property type="nucleotide sequence ID" value="NZ_BLXZ01000006.1"/>
</dbReference>
<dbReference type="PANTHER" id="PTHR45228">
    <property type="entry name" value="CYCLIC DI-GMP PHOSPHODIESTERASE TM_0186-RELATED"/>
    <property type="match status" value="1"/>
</dbReference>
<evidence type="ECO:0000256" key="1">
    <source>
        <dbReference type="PROSITE-ProRule" id="PRU00169"/>
    </source>
</evidence>
<dbReference type="Pfam" id="PF13487">
    <property type="entry name" value="HD_5"/>
    <property type="match status" value="1"/>
</dbReference>
<dbReference type="EMBL" id="BLXZ01000006">
    <property type="protein sequence ID" value="GFO69450.1"/>
    <property type="molecule type" value="Genomic_DNA"/>
</dbReference>
<dbReference type="InterPro" id="IPR011006">
    <property type="entry name" value="CheY-like_superfamily"/>
</dbReference>
<feature type="modified residue" description="4-aspartylphosphate" evidence="1">
    <location>
        <position position="53"/>
    </location>
</feature>
<evidence type="ECO:0000313" key="5">
    <source>
        <dbReference type="Proteomes" id="UP000587586"/>
    </source>
</evidence>
<sequence>MAAEILFVDDSKLTLQMSKDLFFSRGISILTATNAEEALELIKQNEIAVVVSDNQMPGMSGLEFLSHLRSVSPDTVKVLISAYIDLPTALAAINNSEVFRYLLKPWQDEEILGVVKEGLRRYRLNRTMQREDESVLRSLAQTIELKDPSTKGHCDRVAVYALMIAEAMRIPKETQRQIKFGSWLHDCGKIGVSEFILNSSNRLTDREFETMKMHTFWGADLAAKAHLSEVATNIIHHHHERFDGTGYPTGLAGEAIPIEVRIVSVADIYDALTMDRPYRKGYPCAEARNMVRALAGNSLDPEIVEVFLSVVPDGPLPSSDELTGKSDLVAAEKELSISLSSSKTVPPGASA</sequence>
<feature type="domain" description="HD-GYP" evidence="3">
    <location>
        <begin position="128"/>
        <end position="323"/>
    </location>
</feature>
<dbReference type="SMART" id="SM00471">
    <property type="entry name" value="HDc"/>
    <property type="match status" value="1"/>
</dbReference>
<dbReference type="Pfam" id="PF00072">
    <property type="entry name" value="Response_reg"/>
    <property type="match status" value="1"/>
</dbReference>
<dbReference type="SMART" id="SM00448">
    <property type="entry name" value="REC"/>
    <property type="match status" value="1"/>
</dbReference>
<gene>
    <name evidence="4" type="ORF">GMLC_30290</name>
</gene>
<dbReference type="CDD" id="cd17569">
    <property type="entry name" value="REC_HupR-like"/>
    <property type="match status" value="1"/>
</dbReference>
<keyword evidence="1" id="KW-0597">Phosphoprotein</keyword>
<reference evidence="5" key="1">
    <citation type="submission" date="2020-06" db="EMBL/GenBank/DDBJ databases">
        <title>Draft genomic sequecing of Geomonas sp. Red745.</title>
        <authorList>
            <person name="Itoh H."/>
            <person name="Xu Z.X."/>
            <person name="Ushijima N."/>
            <person name="Masuda Y."/>
            <person name="Shiratori Y."/>
            <person name="Senoo K."/>
        </authorList>
    </citation>
    <scope>NUCLEOTIDE SEQUENCE [LARGE SCALE GENOMIC DNA]</scope>
    <source>
        <strain evidence="5">Red745</strain>
    </source>
</reference>
<proteinExistence type="predicted"/>
<dbReference type="SUPFAM" id="SSF109604">
    <property type="entry name" value="HD-domain/PDEase-like"/>
    <property type="match status" value="1"/>
</dbReference>
<dbReference type="Gene3D" id="1.10.3210.10">
    <property type="entry name" value="Hypothetical protein af1432"/>
    <property type="match status" value="1"/>
</dbReference>
<dbReference type="PANTHER" id="PTHR45228:SF8">
    <property type="entry name" value="TWO-COMPONENT RESPONSE REGULATOR-RELATED"/>
    <property type="match status" value="1"/>
</dbReference>
<accession>A0A6V8NAH8</accession>
<protein>
    <submittedName>
        <fullName evidence="4">Two-component system response regulator</fullName>
    </submittedName>
</protein>
<dbReference type="InterPro" id="IPR003607">
    <property type="entry name" value="HD/PDEase_dom"/>
</dbReference>
<keyword evidence="5" id="KW-1185">Reference proteome</keyword>
<dbReference type="PROSITE" id="PS51832">
    <property type="entry name" value="HD_GYP"/>
    <property type="match status" value="1"/>
</dbReference>
<dbReference type="CDD" id="cd00077">
    <property type="entry name" value="HDc"/>
    <property type="match status" value="1"/>
</dbReference>
<dbReference type="SUPFAM" id="SSF52172">
    <property type="entry name" value="CheY-like"/>
    <property type="match status" value="1"/>
</dbReference>
<name>A0A6V8NAH8_9BACT</name>
<evidence type="ECO:0000313" key="4">
    <source>
        <dbReference type="EMBL" id="GFO69450.1"/>
    </source>
</evidence>
<dbReference type="InterPro" id="IPR037522">
    <property type="entry name" value="HD_GYP_dom"/>
</dbReference>
<comment type="caution">
    <text evidence="4">The sequence shown here is derived from an EMBL/GenBank/DDBJ whole genome shotgun (WGS) entry which is preliminary data.</text>
</comment>
<organism evidence="4 5">
    <name type="scientific">Geomonas limicola</name>
    <dbReference type="NCBI Taxonomy" id="2740186"/>
    <lineage>
        <taxon>Bacteria</taxon>
        <taxon>Pseudomonadati</taxon>
        <taxon>Thermodesulfobacteriota</taxon>
        <taxon>Desulfuromonadia</taxon>
        <taxon>Geobacterales</taxon>
        <taxon>Geobacteraceae</taxon>
        <taxon>Geomonas</taxon>
    </lineage>
</organism>
<evidence type="ECO:0000259" key="3">
    <source>
        <dbReference type="PROSITE" id="PS51832"/>
    </source>
</evidence>
<feature type="domain" description="Response regulatory" evidence="2">
    <location>
        <begin position="4"/>
        <end position="119"/>
    </location>
</feature>
<dbReference type="PROSITE" id="PS50110">
    <property type="entry name" value="RESPONSE_REGULATORY"/>
    <property type="match status" value="1"/>
</dbReference>